<dbReference type="RefSeq" id="WP_093074875.1">
    <property type="nucleotide sequence ID" value="NZ_FNBE01000001.1"/>
</dbReference>
<dbReference type="Pfam" id="PF22289">
    <property type="entry name" value="DmmA-like_C"/>
    <property type="match status" value="1"/>
</dbReference>
<sequence length="141" mass="14973">MAVDESGRTFGIVAVDAAARPVAEAWGTRLRELGRPVQTWFGPAPPLDAWLTAARVGYRLLLAGPEADLLALRARAGVLLDAEITLYVTDSRERVVRCARCRTATRTAAAVLDCAGCGLRMAVHDHVSTVHGAHLGSWSGA</sequence>
<gene>
    <name evidence="2" type="ORF">SAMN05216377_101116</name>
</gene>
<dbReference type="InterPro" id="IPR048037">
    <property type="entry name" value="DmmA-like_C"/>
</dbReference>
<dbReference type="STRING" id="366584.SAMN05216377_101116"/>
<name>A0A1G7DR74_PSEOR</name>
<proteinExistence type="predicted"/>
<dbReference type="AlphaFoldDB" id="A0A1G7DR74"/>
<evidence type="ECO:0000259" key="1">
    <source>
        <dbReference type="Pfam" id="PF22289"/>
    </source>
</evidence>
<accession>A0A1G7DR74</accession>
<dbReference type="OrthoDB" id="3579011at2"/>
<dbReference type="EMBL" id="FNBE01000001">
    <property type="protein sequence ID" value="SDE54001.1"/>
    <property type="molecule type" value="Genomic_DNA"/>
</dbReference>
<dbReference type="NCBIfam" id="NF041259">
    <property type="entry name" value="mono_DmmA_fam"/>
    <property type="match status" value="1"/>
</dbReference>
<organism evidence="2 3">
    <name type="scientific">Pseudonocardia oroxyli</name>
    <dbReference type="NCBI Taxonomy" id="366584"/>
    <lineage>
        <taxon>Bacteria</taxon>
        <taxon>Bacillati</taxon>
        <taxon>Actinomycetota</taxon>
        <taxon>Actinomycetes</taxon>
        <taxon>Pseudonocardiales</taxon>
        <taxon>Pseudonocardiaceae</taxon>
        <taxon>Pseudonocardia</taxon>
    </lineage>
</organism>
<protein>
    <recommendedName>
        <fullName evidence="1">Dimethylamine monooxygenase subunit DmmA-like C-terminal domain-containing protein</fullName>
    </recommendedName>
</protein>
<reference evidence="2 3" key="1">
    <citation type="submission" date="2016-10" db="EMBL/GenBank/DDBJ databases">
        <authorList>
            <person name="de Groot N.N."/>
        </authorList>
    </citation>
    <scope>NUCLEOTIDE SEQUENCE [LARGE SCALE GENOMIC DNA]</scope>
    <source>
        <strain evidence="2 3">CGMCC 4.3143</strain>
    </source>
</reference>
<evidence type="ECO:0000313" key="3">
    <source>
        <dbReference type="Proteomes" id="UP000198967"/>
    </source>
</evidence>
<keyword evidence="3" id="KW-1185">Reference proteome</keyword>
<feature type="domain" description="Dimethylamine monooxygenase subunit DmmA-like C-terminal" evidence="1">
    <location>
        <begin position="96"/>
        <end position="136"/>
    </location>
</feature>
<dbReference type="Proteomes" id="UP000198967">
    <property type="component" value="Unassembled WGS sequence"/>
</dbReference>
<evidence type="ECO:0000313" key="2">
    <source>
        <dbReference type="EMBL" id="SDE54001.1"/>
    </source>
</evidence>